<evidence type="ECO:0000313" key="6">
    <source>
        <dbReference type="EMBL" id="SFL30881.1"/>
    </source>
</evidence>
<dbReference type="CDD" id="cd08434">
    <property type="entry name" value="PBP2_GltC_like"/>
    <property type="match status" value="1"/>
</dbReference>
<evidence type="ECO:0000313" key="7">
    <source>
        <dbReference type="Proteomes" id="UP000199520"/>
    </source>
</evidence>
<keyword evidence="2" id="KW-0805">Transcription regulation</keyword>
<dbReference type="OrthoDB" id="1677645at2"/>
<dbReference type="STRING" id="1123291.SAMN04490355_100121"/>
<dbReference type="SUPFAM" id="SSF53850">
    <property type="entry name" value="Periplasmic binding protein-like II"/>
    <property type="match status" value="1"/>
</dbReference>
<dbReference type="InterPro" id="IPR005119">
    <property type="entry name" value="LysR_subst-bd"/>
</dbReference>
<evidence type="ECO:0000256" key="4">
    <source>
        <dbReference type="ARBA" id="ARBA00023163"/>
    </source>
</evidence>
<dbReference type="EMBL" id="FOTS01000001">
    <property type="protein sequence ID" value="SFL30881.1"/>
    <property type="molecule type" value="Genomic_DNA"/>
</dbReference>
<dbReference type="PANTHER" id="PTHR30419:SF28">
    <property type="entry name" value="HTH-TYPE TRANSCRIPTIONAL REGULATOR BSDA"/>
    <property type="match status" value="1"/>
</dbReference>
<dbReference type="InterPro" id="IPR050950">
    <property type="entry name" value="HTH-type_LysR_regulators"/>
</dbReference>
<keyword evidence="4" id="KW-0804">Transcription</keyword>
<dbReference type="Pfam" id="PF03466">
    <property type="entry name" value="LysR_substrate"/>
    <property type="match status" value="1"/>
</dbReference>
<accession>A0A1I4GNZ1</accession>
<dbReference type="Gene3D" id="1.10.10.10">
    <property type="entry name" value="Winged helix-like DNA-binding domain superfamily/Winged helix DNA-binding domain"/>
    <property type="match status" value="1"/>
</dbReference>
<dbReference type="GO" id="GO:0003677">
    <property type="term" value="F:DNA binding"/>
    <property type="evidence" value="ECO:0007669"/>
    <property type="project" value="UniProtKB-KW"/>
</dbReference>
<dbReference type="FunFam" id="1.10.10.10:FF:000001">
    <property type="entry name" value="LysR family transcriptional regulator"/>
    <property type="match status" value="1"/>
</dbReference>
<feature type="domain" description="HTH lysR-type" evidence="5">
    <location>
        <begin position="1"/>
        <end position="58"/>
    </location>
</feature>
<gene>
    <name evidence="6" type="ORF">SAMN04490355_100121</name>
</gene>
<comment type="similarity">
    <text evidence="1">Belongs to the LysR transcriptional regulatory family.</text>
</comment>
<dbReference type="AlphaFoldDB" id="A0A1I4GNZ1"/>
<organism evidence="6 7">
    <name type="scientific">Pelosinus propionicus DSM 13327</name>
    <dbReference type="NCBI Taxonomy" id="1123291"/>
    <lineage>
        <taxon>Bacteria</taxon>
        <taxon>Bacillati</taxon>
        <taxon>Bacillota</taxon>
        <taxon>Negativicutes</taxon>
        <taxon>Selenomonadales</taxon>
        <taxon>Sporomusaceae</taxon>
        <taxon>Pelosinus</taxon>
    </lineage>
</organism>
<dbReference type="SUPFAM" id="SSF46785">
    <property type="entry name" value="Winged helix' DNA-binding domain"/>
    <property type="match status" value="1"/>
</dbReference>
<dbReference type="PRINTS" id="PR00039">
    <property type="entry name" value="HTHLYSR"/>
</dbReference>
<dbReference type="Gene3D" id="3.40.190.290">
    <property type="match status" value="1"/>
</dbReference>
<dbReference type="PANTHER" id="PTHR30419">
    <property type="entry name" value="HTH-TYPE TRANSCRIPTIONAL REGULATOR YBHD"/>
    <property type="match status" value="1"/>
</dbReference>
<dbReference type="InterPro" id="IPR000847">
    <property type="entry name" value="LysR_HTH_N"/>
</dbReference>
<evidence type="ECO:0000256" key="1">
    <source>
        <dbReference type="ARBA" id="ARBA00009437"/>
    </source>
</evidence>
<evidence type="ECO:0000256" key="2">
    <source>
        <dbReference type="ARBA" id="ARBA00023015"/>
    </source>
</evidence>
<dbReference type="PROSITE" id="PS50931">
    <property type="entry name" value="HTH_LYSR"/>
    <property type="match status" value="1"/>
</dbReference>
<dbReference type="GO" id="GO:0003700">
    <property type="term" value="F:DNA-binding transcription factor activity"/>
    <property type="evidence" value="ECO:0007669"/>
    <property type="project" value="InterPro"/>
</dbReference>
<dbReference type="InterPro" id="IPR036388">
    <property type="entry name" value="WH-like_DNA-bd_sf"/>
</dbReference>
<keyword evidence="7" id="KW-1185">Reference proteome</keyword>
<proteinExistence type="inferred from homology"/>
<sequence>MEWNQLEYFKLVAQLQHITHAAEQLSISQPALSRSIAKLEEELGFPLFERRGKHIVLNRYGVIFLQYVERSIQEIDAGKQVIHDLIHPDYGSVSLSFLHSLGSNLVPSLLSKFRSKFPNIQFKLYQNATTLLLDQLEAGEVDLCLCSPVTTKDYMEWEPLFTEELFVVVPFGHRLAERKSIELKEIAHDPIVTFKKDYGLRILTDHFFKEVNLKPFITFEGEEILTVAGLVEAKLGVALIPHVFGLDKTNVSFLPVSKPQCQRVIGIAWTKERYLSPAAQRFKNFVIQSFS</sequence>
<reference evidence="7" key="1">
    <citation type="submission" date="2016-10" db="EMBL/GenBank/DDBJ databases">
        <authorList>
            <person name="Varghese N."/>
            <person name="Submissions S."/>
        </authorList>
    </citation>
    <scope>NUCLEOTIDE SEQUENCE [LARGE SCALE GENOMIC DNA]</scope>
    <source>
        <strain evidence="7">DSM 13327</strain>
    </source>
</reference>
<keyword evidence="3 6" id="KW-0238">DNA-binding</keyword>
<evidence type="ECO:0000259" key="5">
    <source>
        <dbReference type="PROSITE" id="PS50931"/>
    </source>
</evidence>
<evidence type="ECO:0000256" key="3">
    <source>
        <dbReference type="ARBA" id="ARBA00023125"/>
    </source>
</evidence>
<dbReference type="GO" id="GO:0005829">
    <property type="term" value="C:cytosol"/>
    <property type="evidence" value="ECO:0007669"/>
    <property type="project" value="TreeGrafter"/>
</dbReference>
<dbReference type="Pfam" id="PF00126">
    <property type="entry name" value="HTH_1"/>
    <property type="match status" value="1"/>
</dbReference>
<dbReference type="Proteomes" id="UP000199520">
    <property type="component" value="Unassembled WGS sequence"/>
</dbReference>
<protein>
    <submittedName>
        <fullName evidence="6">DNA-binding transcriptional regulator, LysR family</fullName>
    </submittedName>
</protein>
<dbReference type="RefSeq" id="WP_090931738.1">
    <property type="nucleotide sequence ID" value="NZ_FOTS01000001.1"/>
</dbReference>
<name>A0A1I4GNZ1_9FIRM</name>
<dbReference type="InterPro" id="IPR036390">
    <property type="entry name" value="WH_DNA-bd_sf"/>
</dbReference>